<organism evidence="1">
    <name type="scientific">marine metagenome</name>
    <dbReference type="NCBI Taxonomy" id="408172"/>
    <lineage>
        <taxon>unclassified sequences</taxon>
        <taxon>metagenomes</taxon>
        <taxon>ecological metagenomes</taxon>
    </lineage>
</organism>
<proteinExistence type="predicted"/>
<dbReference type="AlphaFoldDB" id="A0A382TWU3"/>
<accession>A0A382TWU3</accession>
<sequence length="40" mass="4563">MVKVRQEQPVLVDGSINLEMWLCGVGELRPELNLARLREA</sequence>
<dbReference type="EMBL" id="UINC01139521">
    <property type="protein sequence ID" value="SVD26117.1"/>
    <property type="molecule type" value="Genomic_DNA"/>
</dbReference>
<feature type="non-terminal residue" evidence="1">
    <location>
        <position position="40"/>
    </location>
</feature>
<evidence type="ECO:0000313" key="1">
    <source>
        <dbReference type="EMBL" id="SVD26117.1"/>
    </source>
</evidence>
<gene>
    <name evidence="1" type="ORF">METZ01_LOCUS378971</name>
</gene>
<name>A0A382TWU3_9ZZZZ</name>
<protein>
    <submittedName>
        <fullName evidence="1">Uncharacterized protein</fullName>
    </submittedName>
</protein>
<reference evidence="1" key="1">
    <citation type="submission" date="2018-05" db="EMBL/GenBank/DDBJ databases">
        <authorList>
            <person name="Lanie J.A."/>
            <person name="Ng W.-L."/>
            <person name="Kazmierczak K.M."/>
            <person name="Andrzejewski T.M."/>
            <person name="Davidsen T.M."/>
            <person name="Wayne K.J."/>
            <person name="Tettelin H."/>
            <person name="Glass J.I."/>
            <person name="Rusch D."/>
            <person name="Podicherti R."/>
            <person name="Tsui H.-C.T."/>
            <person name="Winkler M.E."/>
        </authorList>
    </citation>
    <scope>NUCLEOTIDE SEQUENCE</scope>
</reference>